<feature type="compositionally biased region" description="Low complexity" evidence="1">
    <location>
        <begin position="15"/>
        <end position="28"/>
    </location>
</feature>
<comment type="caution">
    <text evidence="2">The sequence shown here is derived from an EMBL/GenBank/DDBJ whole genome shotgun (WGS) entry which is preliminary data.</text>
</comment>
<proteinExistence type="predicted"/>
<feature type="compositionally biased region" description="Basic residues" evidence="1">
    <location>
        <begin position="42"/>
        <end position="60"/>
    </location>
</feature>
<dbReference type="EMBL" id="JAUBYV010000003">
    <property type="protein sequence ID" value="KAK2628302.1"/>
    <property type="molecule type" value="Genomic_DNA"/>
</dbReference>
<evidence type="ECO:0000313" key="2">
    <source>
        <dbReference type="EMBL" id="KAK2628302.1"/>
    </source>
</evidence>
<feature type="region of interest" description="Disordered" evidence="1">
    <location>
        <begin position="1"/>
        <end position="234"/>
    </location>
</feature>
<feature type="compositionally biased region" description="Pro residues" evidence="1">
    <location>
        <begin position="170"/>
        <end position="180"/>
    </location>
</feature>
<protein>
    <submittedName>
        <fullName evidence="2">Uncharacterized protein</fullName>
    </submittedName>
</protein>
<name>A0AAD9T3A6_9HELO</name>
<feature type="compositionally biased region" description="Pro residues" evidence="1">
    <location>
        <begin position="74"/>
        <end position="106"/>
    </location>
</feature>
<evidence type="ECO:0000313" key="3">
    <source>
        <dbReference type="Proteomes" id="UP001285354"/>
    </source>
</evidence>
<feature type="compositionally biased region" description="Basic residues" evidence="1">
    <location>
        <begin position="135"/>
        <end position="144"/>
    </location>
</feature>
<dbReference type="Proteomes" id="UP001285354">
    <property type="component" value="Unassembled WGS sequence"/>
</dbReference>
<keyword evidence="3" id="KW-1185">Reference proteome</keyword>
<accession>A0AAD9T3A6</accession>
<evidence type="ECO:0000256" key="1">
    <source>
        <dbReference type="SAM" id="MobiDB-lite"/>
    </source>
</evidence>
<reference evidence="2" key="1">
    <citation type="submission" date="2023-06" db="EMBL/GenBank/DDBJ databases">
        <title>Draft genome of Marssonina rosae.</title>
        <authorList>
            <person name="Cheng Q."/>
        </authorList>
    </citation>
    <scope>NUCLEOTIDE SEQUENCE</scope>
    <source>
        <strain evidence="2">R4</strain>
    </source>
</reference>
<feature type="compositionally biased region" description="Basic and acidic residues" evidence="1">
    <location>
        <begin position="158"/>
        <end position="169"/>
    </location>
</feature>
<dbReference type="AlphaFoldDB" id="A0AAD9T3A6"/>
<gene>
    <name evidence="2" type="ORF">QTJ16_002948</name>
</gene>
<organism evidence="2 3">
    <name type="scientific">Diplocarpon rosae</name>
    <dbReference type="NCBI Taxonomy" id="946125"/>
    <lineage>
        <taxon>Eukaryota</taxon>
        <taxon>Fungi</taxon>
        <taxon>Dikarya</taxon>
        <taxon>Ascomycota</taxon>
        <taxon>Pezizomycotina</taxon>
        <taxon>Leotiomycetes</taxon>
        <taxon>Helotiales</taxon>
        <taxon>Drepanopezizaceae</taxon>
        <taxon>Diplocarpon</taxon>
    </lineage>
</organism>
<sequence length="253" mass="28421">MTFLSVGEISLPWGSSSAMMSLSAMPSPARKPDWEEDVVFANRRHPRRRVVSKTVIRHAPRPPAQQHIQAPSSSPTPPPPPPPSPPKSATPPPPPPPATPSPPPPRVELVSVEEDIVRTHTASPIHSRVSVSHAGTKKSHSRSSSRRDSRGGGGEEVYIERERVRERLPKPAPTPPPPPQMRGAYETFRYVPGSGRLESSPARRDERVERRRSRSITYESNPRASGRLVERERERERVVVEDEGRRREYYRRP</sequence>